<dbReference type="InterPro" id="IPR018691">
    <property type="entry name" value="DUF2188"/>
</dbReference>
<organism evidence="1 2">
    <name type="scientific">Gelatiniphilus marinus</name>
    <dbReference type="NCBI Taxonomy" id="1759464"/>
    <lineage>
        <taxon>Bacteria</taxon>
        <taxon>Pseudomonadati</taxon>
        <taxon>Bacteroidota</taxon>
        <taxon>Flavobacteriia</taxon>
        <taxon>Flavobacteriales</taxon>
        <taxon>Flavobacteriaceae</taxon>
        <taxon>Gelatiniphilus</taxon>
    </lineage>
</organism>
<comment type="caution">
    <text evidence="1">The sequence shown here is derived from an EMBL/GenBank/DDBJ whole genome shotgun (WGS) entry which is preliminary data.</text>
</comment>
<accession>A0ABW5JT82</accession>
<gene>
    <name evidence="1" type="ORF">ACFSQS_11665</name>
</gene>
<reference evidence="2" key="1">
    <citation type="journal article" date="2019" name="Int. J. Syst. Evol. Microbiol.">
        <title>The Global Catalogue of Microorganisms (GCM) 10K type strain sequencing project: providing services to taxonomists for standard genome sequencing and annotation.</title>
        <authorList>
            <consortium name="The Broad Institute Genomics Platform"/>
            <consortium name="The Broad Institute Genome Sequencing Center for Infectious Disease"/>
            <person name="Wu L."/>
            <person name="Ma J."/>
        </authorList>
    </citation>
    <scope>NUCLEOTIDE SEQUENCE [LARGE SCALE GENOMIC DNA]</scope>
    <source>
        <strain evidence="2">KCTC 42903</strain>
    </source>
</reference>
<dbReference type="Pfam" id="PF09954">
    <property type="entry name" value="DUF2188"/>
    <property type="match status" value="1"/>
</dbReference>
<evidence type="ECO:0000313" key="1">
    <source>
        <dbReference type="EMBL" id="MFD2535761.1"/>
    </source>
</evidence>
<evidence type="ECO:0000313" key="2">
    <source>
        <dbReference type="Proteomes" id="UP001597441"/>
    </source>
</evidence>
<proteinExistence type="predicted"/>
<name>A0ABW5JT82_9FLAO</name>
<protein>
    <submittedName>
        <fullName evidence="1">DUF2188 domain-containing protein</fullName>
    </submittedName>
</protein>
<sequence>MANIWNENCRYLKKLLLLIIMNSSRKKTIGAKFRTAGSTVKKGHVIARDGHWVVFKEGAERVLHEFDDKKRAVLTAREILKSGKIEVLVLHNSDGTVEKVQLAK</sequence>
<dbReference type="EMBL" id="JBHULK010000004">
    <property type="protein sequence ID" value="MFD2535761.1"/>
    <property type="molecule type" value="Genomic_DNA"/>
</dbReference>
<keyword evidence="2" id="KW-1185">Reference proteome</keyword>
<dbReference type="RefSeq" id="WP_388018877.1">
    <property type="nucleotide sequence ID" value="NZ_JBHUDT010000004.1"/>
</dbReference>
<dbReference type="Proteomes" id="UP001597441">
    <property type="component" value="Unassembled WGS sequence"/>
</dbReference>